<evidence type="ECO:0000313" key="3">
    <source>
        <dbReference type="EMBL" id="KRQ13325.1"/>
    </source>
</evidence>
<protein>
    <submittedName>
        <fullName evidence="3">Oxidoreductase</fullName>
    </submittedName>
</protein>
<dbReference type="RefSeq" id="WP_057747514.1">
    <property type="nucleotide sequence ID" value="NZ_LJYG01000055.1"/>
</dbReference>
<dbReference type="PRINTS" id="PR00081">
    <property type="entry name" value="GDHRDH"/>
</dbReference>
<sequence length="314" mass="32885">MTETEHSTASSPMKRRHLVGGAVLGMLTSALGGLVGGVALGQGAALPQQRPSGRQRFTDKVIIVTGGTSGIGRAAALMFAAEGGKVVFCGRNVERGTKVEDEIKGGGGDAAFVRADVRNEAEVKALVDKTIELHGRLDVAFDNAGISIEKPLHQYSAAEFDDVINTDLRGVFLAMKYQIPHMMQKGGSIVVTSSSNAIATSAKRSAYSAAKRGLVGMVQAAALEYAQYGIRINTLIPGTTDTPFIRRLAGMDNLPDAAWHIAVAQWAKSHVPGMQRVATPEEIAAFALVLASDDHPYATGGQFVVDGGKTAQAG</sequence>
<dbReference type="PRINTS" id="PR00080">
    <property type="entry name" value="SDRFAMILY"/>
</dbReference>
<dbReference type="InterPro" id="IPR020904">
    <property type="entry name" value="Sc_DH/Rdtase_CS"/>
</dbReference>
<dbReference type="InterPro" id="IPR002347">
    <property type="entry name" value="SDR_fam"/>
</dbReference>
<dbReference type="PANTHER" id="PTHR24321:SF11">
    <property type="entry name" value="BLR0893 PROTEIN"/>
    <property type="match status" value="1"/>
</dbReference>
<dbReference type="PANTHER" id="PTHR24321">
    <property type="entry name" value="DEHYDROGENASES, SHORT CHAIN"/>
    <property type="match status" value="1"/>
</dbReference>
<dbReference type="Proteomes" id="UP000051936">
    <property type="component" value="Unassembled WGS sequence"/>
</dbReference>
<comment type="similarity">
    <text evidence="1">Belongs to the short-chain dehydrogenases/reductases (SDR) family.</text>
</comment>
<dbReference type="InterPro" id="IPR036291">
    <property type="entry name" value="NAD(P)-bd_dom_sf"/>
</dbReference>
<organism evidence="3 4">
    <name type="scientific">Bradyrhizobium manausense</name>
    <dbReference type="NCBI Taxonomy" id="989370"/>
    <lineage>
        <taxon>Bacteria</taxon>
        <taxon>Pseudomonadati</taxon>
        <taxon>Pseudomonadota</taxon>
        <taxon>Alphaproteobacteria</taxon>
        <taxon>Hyphomicrobiales</taxon>
        <taxon>Nitrobacteraceae</taxon>
        <taxon>Bradyrhizobium</taxon>
    </lineage>
</organism>
<dbReference type="SUPFAM" id="SSF51735">
    <property type="entry name" value="NAD(P)-binding Rossmann-fold domains"/>
    <property type="match status" value="1"/>
</dbReference>
<dbReference type="GO" id="GO:0016491">
    <property type="term" value="F:oxidoreductase activity"/>
    <property type="evidence" value="ECO:0007669"/>
    <property type="project" value="UniProtKB-KW"/>
</dbReference>
<evidence type="ECO:0000256" key="1">
    <source>
        <dbReference type="ARBA" id="ARBA00006484"/>
    </source>
</evidence>
<accession>A0A0R3DZ14</accession>
<dbReference type="CDD" id="cd05233">
    <property type="entry name" value="SDR_c"/>
    <property type="match status" value="1"/>
</dbReference>
<evidence type="ECO:0000256" key="2">
    <source>
        <dbReference type="ARBA" id="ARBA00023002"/>
    </source>
</evidence>
<dbReference type="STRING" id="989370.AOQ71_15305"/>
<dbReference type="AlphaFoldDB" id="A0A0R3DZ14"/>
<dbReference type="EMBL" id="LJYG01000055">
    <property type="protein sequence ID" value="KRQ13325.1"/>
    <property type="molecule type" value="Genomic_DNA"/>
</dbReference>
<dbReference type="Gene3D" id="3.40.50.720">
    <property type="entry name" value="NAD(P)-binding Rossmann-like Domain"/>
    <property type="match status" value="1"/>
</dbReference>
<reference evidence="3 4" key="1">
    <citation type="submission" date="2015-09" db="EMBL/GenBank/DDBJ databases">
        <title>Draft Genome Sequence of Bradyrhizobium manausense Strain BR 3351T, a Novel Symbiotic Nitrogen-Fixing Alphaproteobacterium Isolated from Brazilian Amazon Rain Forest.</title>
        <authorList>
            <person name="De Araujo J.L."/>
            <person name="Zilli J.E."/>
        </authorList>
    </citation>
    <scope>NUCLEOTIDE SEQUENCE [LARGE SCALE GENOMIC DNA]</scope>
    <source>
        <strain evidence="3 4">BR3351</strain>
    </source>
</reference>
<gene>
    <name evidence="3" type="ORF">AOQ71_15305</name>
</gene>
<comment type="caution">
    <text evidence="3">The sequence shown here is derived from an EMBL/GenBank/DDBJ whole genome shotgun (WGS) entry which is preliminary data.</text>
</comment>
<proteinExistence type="inferred from homology"/>
<dbReference type="PROSITE" id="PS00061">
    <property type="entry name" value="ADH_SHORT"/>
    <property type="match status" value="1"/>
</dbReference>
<evidence type="ECO:0000313" key="4">
    <source>
        <dbReference type="Proteomes" id="UP000051936"/>
    </source>
</evidence>
<dbReference type="FunFam" id="3.40.50.720:FF:000084">
    <property type="entry name" value="Short-chain dehydrogenase reductase"/>
    <property type="match status" value="1"/>
</dbReference>
<name>A0A0R3DZ14_9BRAD</name>
<keyword evidence="2" id="KW-0560">Oxidoreductase</keyword>
<dbReference type="Pfam" id="PF13561">
    <property type="entry name" value="adh_short_C2"/>
    <property type="match status" value="1"/>
</dbReference>
<keyword evidence="4" id="KW-1185">Reference proteome</keyword>